<comment type="caution">
    <text evidence="15">The sequence shown here is derived from an EMBL/GenBank/DDBJ whole genome shotgun (WGS) entry which is preliminary data.</text>
</comment>
<dbReference type="PIRSF" id="PIRSF000294">
    <property type="entry name" value="Cytochrome-c_peroxidase"/>
    <property type="match status" value="1"/>
</dbReference>
<evidence type="ECO:0000256" key="6">
    <source>
        <dbReference type="ARBA" id="ARBA00022729"/>
    </source>
</evidence>
<dbReference type="InterPro" id="IPR009056">
    <property type="entry name" value="Cyt_c-like_dom"/>
</dbReference>
<dbReference type="GO" id="GO:0004130">
    <property type="term" value="F:cytochrome-c peroxidase activity"/>
    <property type="evidence" value="ECO:0007669"/>
    <property type="project" value="TreeGrafter"/>
</dbReference>
<evidence type="ECO:0000256" key="7">
    <source>
        <dbReference type="ARBA" id="ARBA00022764"/>
    </source>
</evidence>
<evidence type="ECO:0000256" key="10">
    <source>
        <dbReference type="ARBA" id="ARBA00023004"/>
    </source>
</evidence>
<dbReference type="InterPro" id="IPR036909">
    <property type="entry name" value="Cyt_c-like_dom_sf"/>
</dbReference>
<evidence type="ECO:0000256" key="4">
    <source>
        <dbReference type="ARBA" id="ARBA00022617"/>
    </source>
</evidence>
<protein>
    <submittedName>
        <fullName evidence="15">Cytochrome-c peroxidase</fullName>
    </submittedName>
</protein>
<evidence type="ECO:0000256" key="3">
    <source>
        <dbReference type="ARBA" id="ARBA00022559"/>
    </source>
</evidence>
<dbReference type="PANTHER" id="PTHR30600">
    <property type="entry name" value="CYTOCHROME C PEROXIDASE-RELATED"/>
    <property type="match status" value="1"/>
</dbReference>
<comment type="PTM">
    <text evidence="11">Binds 2 heme groups per subunit.</text>
</comment>
<feature type="binding site" description="axial binding residue" evidence="12">
    <location>
        <position position="87"/>
    </location>
    <ligand>
        <name>heme c</name>
        <dbReference type="ChEBI" id="CHEBI:61717"/>
        <label>1</label>
    </ligand>
    <ligandPart>
        <name>Fe</name>
        <dbReference type="ChEBI" id="CHEBI:18248"/>
    </ligandPart>
</feature>
<accession>A0A501PML4</accession>
<dbReference type="EMBL" id="VFIY01000005">
    <property type="protein sequence ID" value="TPD61535.1"/>
    <property type="molecule type" value="Genomic_DNA"/>
</dbReference>
<gene>
    <name evidence="15" type="ORF">FIV46_04820</name>
</gene>
<dbReference type="FunFam" id="1.10.760.10:FF:000004">
    <property type="entry name" value="Cytochrome c peroxidase"/>
    <property type="match status" value="1"/>
</dbReference>
<feature type="binding site" description="covalent" evidence="11">
    <location>
        <position position="83"/>
    </location>
    <ligand>
        <name>heme c</name>
        <dbReference type="ChEBI" id="CHEBI:61717"/>
        <label>1</label>
    </ligand>
</feature>
<dbReference type="Pfam" id="PF00034">
    <property type="entry name" value="Cytochrom_C"/>
    <property type="match status" value="1"/>
</dbReference>
<evidence type="ECO:0000256" key="1">
    <source>
        <dbReference type="ARBA" id="ARBA00004418"/>
    </source>
</evidence>
<keyword evidence="9" id="KW-0560">Oxidoreductase</keyword>
<evidence type="ECO:0000313" key="16">
    <source>
        <dbReference type="Proteomes" id="UP000319148"/>
    </source>
</evidence>
<keyword evidence="7" id="KW-0574">Periplasm</keyword>
<organism evidence="15 16">
    <name type="scientific">Emcibacter nanhaiensis</name>
    <dbReference type="NCBI Taxonomy" id="1505037"/>
    <lineage>
        <taxon>Bacteria</taxon>
        <taxon>Pseudomonadati</taxon>
        <taxon>Pseudomonadota</taxon>
        <taxon>Alphaproteobacteria</taxon>
        <taxon>Emcibacterales</taxon>
        <taxon>Emcibacteraceae</taxon>
        <taxon>Emcibacter</taxon>
    </lineage>
</organism>
<dbReference type="InterPro" id="IPR051395">
    <property type="entry name" value="Cytochrome_c_Peroxidase/MauG"/>
</dbReference>
<dbReference type="Proteomes" id="UP000319148">
    <property type="component" value="Unassembled WGS sequence"/>
</dbReference>
<keyword evidence="16" id="KW-1185">Reference proteome</keyword>
<dbReference type="PROSITE" id="PS51007">
    <property type="entry name" value="CYTC"/>
    <property type="match status" value="2"/>
</dbReference>
<feature type="binding site" description="covalent" evidence="11">
    <location>
        <position position="230"/>
    </location>
    <ligand>
        <name>heme c</name>
        <dbReference type="ChEBI" id="CHEBI:61717"/>
        <label>2</label>
    </ligand>
</feature>
<feature type="binding site" description="axial binding residue" evidence="12">
    <location>
        <position position="103"/>
    </location>
    <ligand>
        <name>heme c</name>
        <dbReference type="ChEBI" id="CHEBI:61717"/>
        <label>1</label>
    </ligand>
    <ligandPart>
        <name>Fe</name>
        <dbReference type="ChEBI" id="CHEBI:18248"/>
    </ligandPart>
</feature>
<evidence type="ECO:0000256" key="8">
    <source>
        <dbReference type="ARBA" id="ARBA00022982"/>
    </source>
</evidence>
<evidence type="ECO:0000256" key="13">
    <source>
        <dbReference type="SAM" id="SignalP"/>
    </source>
</evidence>
<dbReference type="Gene3D" id="1.10.760.10">
    <property type="entry name" value="Cytochrome c-like domain"/>
    <property type="match status" value="2"/>
</dbReference>
<dbReference type="SUPFAM" id="SSF46626">
    <property type="entry name" value="Cytochrome c"/>
    <property type="match status" value="2"/>
</dbReference>
<reference evidence="16" key="1">
    <citation type="submission" date="2019-06" db="EMBL/GenBank/DDBJ databases">
        <title>The complete genome of Emcibacter congregatus ZYLT.</title>
        <authorList>
            <person name="Zhao Z."/>
        </authorList>
    </citation>
    <scope>NUCLEOTIDE SEQUENCE [LARGE SCALE GENOMIC DNA]</scope>
    <source>
        <strain evidence="16">MCCC 1A06723</strain>
    </source>
</reference>
<feature type="chain" id="PRO_5021297366" evidence="13">
    <location>
        <begin position="26"/>
        <end position="357"/>
    </location>
</feature>
<keyword evidence="6 13" id="KW-0732">Signal</keyword>
<keyword evidence="2" id="KW-0813">Transport</keyword>
<proteinExistence type="predicted"/>
<keyword evidence="8" id="KW-0249">Electron transport</keyword>
<keyword evidence="3 15" id="KW-0575">Peroxidase</keyword>
<evidence type="ECO:0000313" key="15">
    <source>
        <dbReference type="EMBL" id="TPD61535.1"/>
    </source>
</evidence>
<dbReference type="PANTHER" id="PTHR30600:SF7">
    <property type="entry name" value="CYTOCHROME C PEROXIDASE-RELATED"/>
    <property type="match status" value="1"/>
</dbReference>
<evidence type="ECO:0000259" key="14">
    <source>
        <dbReference type="PROSITE" id="PS51007"/>
    </source>
</evidence>
<dbReference type="GO" id="GO:0020037">
    <property type="term" value="F:heme binding"/>
    <property type="evidence" value="ECO:0007669"/>
    <property type="project" value="InterPro"/>
</dbReference>
<dbReference type="Pfam" id="PF03150">
    <property type="entry name" value="CCP_MauG"/>
    <property type="match status" value="1"/>
</dbReference>
<keyword evidence="10 12" id="KW-0408">Iron</keyword>
<dbReference type="AlphaFoldDB" id="A0A501PML4"/>
<evidence type="ECO:0000256" key="11">
    <source>
        <dbReference type="PIRSR" id="PIRSR000294-1"/>
    </source>
</evidence>
<dbReference type="GO" id="GO:0042597">
    <property type="term" value="C:periplasmic space"/>
    <property type="evidence" value="ECO:0007669"/>
    <property type="project" value="UniProtKB-SubCell"/>
</dbReference>
<feature type="binding site" description="covalent" evidence="11">
    <location>
        <position position="86"/>
    </location>
    <ligand>
        <name>heme c</name>
        <dbReference type="ChEBI" id="CHEBI:61717"/>
        <label>1</label>
    </ligand>
</feature>
<evidence type="ECO:0000256" key="9">
    <source>
        <dbReference type="ARBA" id="ARBA00023002"/>
    </source>
</evidence>
<feature type="binding site" description="axial binding residue" evidence="12">
    <location>
        <position position="234"/>
    </location>
    <ligand>
        <name>heme c</name>
        <dbReference type="ChEBI" id="CHEBI:61717"/>
        <label>2</label>
    </ligand>
    <ligandPart>
        <name>Fe</name>
        <dbReference type="ChEBI" id="CHEBI:18248"/>
    </ligandPart>
</feature>
<dbReference type="InterPro" id="IPR026259">
    <property type="entry name" value="MauG/Cytc_peroxidase"/>
</dbReference>
<keyword evidence="5 12" id="KW-0479">Metal-binding</keyword>
<dbReference type="InterPro" id="IPR004852">
    <property type="entry name" value="Di-haem_cyt_c_peroxidsae"/>
</dbReference>
<comment type="cofactor">
    <cofactor evidence="11">
        <name>heme</name>
        <dbReference type="ChEBI" id="CHEBI:30413"/>
    </cofactor>
    <text evidence="11">Binds 2 heme groups.</text>
</comment>
<comment type="subcellular location">
    <subcellularLocation>
        <location evidence="1">Periplasm</location>
    </subcellularLocation>
</comment>
<feature type="binding site" description="axial binding residue" evidence="12">
    <location>
        <position position="308"/>
    </location>
    <ligand>
        <name>heme c</name>
        <dbReference type="ChEBI" id="CHEBI:61717"/>
        <label>2</label>
    </ligand>
    <ligandPart>
        <name>Fe</name>
        <dbReference type="ChEBI" id="CHEBI:18248"/>
    </ligandPart>
</feature>
<feature type="domain" description="Cytochrome c" evidence="14">
    <location>
        <begin position="216"/>
        <end position="333"/>
    </location>
</feature>
<dbReference type="OrthoDB" id="9805202at2"/>
<feature type="binding site" description="covalent" evidence="11">
    <location>
        <position position="233"/>
    </location>
    <ligand>
        <name>heme c</name>
        <dbReference type="ChEBI" id="CHEBI:61717"/>
        <label>2</label>
    </ligand>
</feature>
<evidence type="ECO:0000256" key="5">
    <source>
        <dbReference type="ARBA" id="ARBA00022723"/>
    </source>
</evidence>
<feature type="signal peptide" evidence="13">
    <location>
        <begin position="1"/>
        <end position="25"/>
    </location>
</feature>
<sequence length="357" mass="39212">MKISRIFRRKTLIAVLSAMAASAAASTPPACCDELLDEARDYFEPLPETVPQSEDNPLTEEKVELGKMLYFEPRLSKSWVFSCNSCHNVATAGVDMRPKSVGHTWQLGGRNSPTVLNSVFNDSQFWDGRAADLTEQAKGPITNPVEMAHREDLAVETLSSIPQYVALFRKAFPGDKQPVNYTNVAKAIAAFEARELITPNAPFDRFLKGDEKALSDRQRRGLRAFMDYGCTACHSGVNLGGSGFFQFGVMNMPDKKILPREDKGVQDLTGDEGDAYSFRSAALRNVALTAPYFHSGVVWDLGEAVQVMAKAQLDEELSKEDVADIVAFLESLTGDQPRITLPSLPIGPSDMIKPVDD</sequence>
<keyword evidence="4 11" id="KW-0349">Heme</keyword>
<evidence type="ECO:0000256" key="2">
    <source>
        <dbReference type="ARBA" id="ARBA00022448"/>
    </source>
</evidence>
<dbReference type="GO" id="GO:0046872">
    <property type="term" value="F:metal ion binding"/>
    <property type="evidence" value="ECO:0007669"/>
    <property type="project" value="UniProtKB-KW"/>
</dbReference>
<evidence type="ECO:0000256" key="12">
    <source>
        <dbReference type="PIRSR" id="PIRSR000294-2"/>
    </source>
</evidence>
<dbReference type="GO" id="GO:0009055">
    <property type="term" value="F:electron transfer activity"/>
    <property type="evidence" value="ECO:0007669"/>
    <property type="project" value="InterPro"/>
</dbReference>
<feature type="domain" description="Cytochrome c" evidence="14">
    <location>
        <begin position="61"/>
        <end position="169"/>
    </location>
</feature>
<name>A0A501PML4_9PROT</name>